<evidence type="ECO:0000259" key="8">
    <source>
        <dbReference type="Pfam" id="PF01728"/>
    </source>
</evidence>
<keyword evidence="2" id="KW-0698">rRNA processing</keyword>
<dbReference type="InParanoid" id="A0A1V8SAA5"/>
<reference evidence="10" key="1">
    <citation type="submission" date="2017-03" db="EMBL/GenBank/DDBJ databases">
        <title>Genomes of endolithic fungi from Antarctica.</title>
        <authorList>
            <person name="Coleine C."/>
            <person name="Masonjones S."/>
            <person name="Stajich J.E."/>
        </authorList>
    </citation>
    <scope>NUCLEOTIDE SEQUENCE [LARGE SCALE GENOMIC DNA]</scope>
    <source>
        <strain evidence="10">CCFEE 5527</strain>
    </source>
</reference>
<dbReference type="InterPro" id="IPR029063">
    <property type="entry name" value="SAM-dependent_MTases_sf"/>
</dbReference>
<comment type="similarity">
    <text evidence="1">Belongs to the class I-like SAM-binding methyltransferase superfamily. RNA methyltransferase RlmE family.</text>
</comment>
<evidence type="ECO:0000256" key="4">
    <source>
        <dbReference type="ARBA" id="ARBA00022679"/>
    </source>
</evidence>
<protein>
    <recommendedName>
        <fullName evidence="6">rRNA methyltransferase 2, mitochondrial</fullName>
    </recommendedName>
</protein>
<dbReference type="Gene3D" id="3.40.50.150">
    <property type="entry name" value="Vaccinia Virus protein VP39"/>
    <property type="match status" value="1"/>
</dbReference>
<evidence type="ECO:0000313" key="9">
    <source>
        <dbReference type="EMBL" id="OQN96062.1"/>
    </source>
</evidence>
<keyword evidence="5" id="KW-0949">S-adenosyl-L-methionine</keyword>
<feature type="domain" description="Ribosomal RNA methyltransferase FtsJ" evidence="8">
    <location>
        <begin position="454"/>
        <end position="711"/>
    </location>
</feature>
<keyword evidence="4" id="KW-0808">Transferase</keyword>
<gene>
    <name evidence="9" type="ORF">B0A48_17862</name>
</gene>
<sequence>MANPHRGLPPPSAMTLPDPTRQATHAPPRSMLGQPLGPMPQPPNQWQGQEDSMRHWLIAKSEEDKRKQEEEKTRQETLRLEQRRVEQSMLRESLQGGVPPQMVPMIYAGIGGANLAQVSMEWLHQYAAQLQAAQQQQILQASPEASRDPRMIGPASGVFAPLQPAPVQVLSSQQPEQVQQPPPLQTSFSTYQPLGRPEMYVYQPPANNPSSAHPLQQSQSISDQPTSSPSIYFHHWVPPADSKDAKSMAPHTPATKTSNEPLSALPGLDSSTEYRESPRKRKAQGGHHPNPPPSSAGPIHPSPSFSSASSTSGRRGGGHQRTRSGTNPTPSESRPQSRKDLEVQRTSATSAGDQAEESKTRLESRQSVERPAVDGMTQRDKAGDLYMSARRALRSATPLRHLLCRPTTFLPHSAALPILLVQLRLSSSSSSSTRWLARQSTDPHTRASALQDLKSRAAFKLLEIDSRYHLFRHGQSVVDLGYAPGSWSQVARSKVGKEGKVVGIDIIPVRPPRGVSALQGDFLSEGVQARVRAFVRGEDADGRLGEAGVEGGEVLRMMERVKHVGDSTAIDAVDHNEDESLSKSPTKRSVREEDAREGRVVDVVLSDMCAPWPLSTSTWINSVNRPYRRMMNTSGNPFRDHAGSMDLCLAALTFAHDCLVTGGHFLCKYYQGAEEKALETRLKKLFEKVHRVKPASSRKESREAYFVALRRKANVSKDHVFGDG</sequence>
<feature type="region of interest" description="Disordered" evidence="7">
    <location>
        <begin position="567"/>
        <end position="594"/>
    </location>
</feature>
<dbReference type="Pfam" id="PF01728">
    <property type="entry name" value="FtsJ"/>
    <property type="match status" value="1"/>
</dbReference>
<comment type="caution">
    <text evidence="9">The sequence shown here is derived from an EMBL/GenBank/DDBJ whole genome shotgun (WGS) entry which is preliminary data.</text>
</comment>
<feature type="compositionally biased region" description="Basic and acidic residues" evidence="7">
    <location>
        <begin position="572"/>
        <end position="581"/>
    </location>
</feature>
<feature type="compositionally biased region" description="Basic and acidic residues" evidence="7">
    <location>
        <begin position="60"/>
        <end position="78"/>
    </location>
</feature>
<evidence type="ECO:0000313" key="10">
    <source>
        <dbReference type="Proteomes" id="UP000192596"/>
    </source>
</evidence>
<evidence type="ECO:0000256" key="2">
    <source>
        <dbReference type="ARBA" id="ARBA00022552"/>
    </source>
</evidence>
<keyword evidence="3" id="KW-0489">Methyltransferase</keyword>
<evidence type="ECO:0000256" key="3">
    <source>
        <dbReference type="ARBA" id="ARBA00022603"/>
    </source>
</evidence>
<dbReference type="AlphaFoldDB" id="A0A1V8SAA5"/>
<dbReference type="GO" id="GO:0005739">
    <property type="term" value="C:mitochondrion"/>
    <property type="evidence" value="ECO:0007669"/>
    <property type="project" value="TreeGrafter"/>
</dbReference>
<name>A0A1V8SAA5_9PEZI</name>
<feature type="region of interest" description="Disordered" evidence="7">
    <location>
        <begin position="139"/>
        <end position="382"/>
    </location>
</feature>
<keyword evidence="10" id="KW-1185">Reference proteome</keyword>
<feature type="compositionally biased region" description="Polar residues" evidence="7">
    <location>
        <begin position="208"/>
        <end position="230"/>
    </location>
</feature>
<dbReference type="InterPro" id="IPR002877">
    <property type="entry name" value="RNA_MeTrfase_FtsJ_dom"/>
</dbReference>
<dbReference type="Proteomes" id="UP000192596">
    <property type="component" value="Unassembled WGS sequence"/>
</dbReference>
<feature type="compositionally biased region" description="Low complexity" evidence="7">
    <location>
        <begin position="166"/>
        <end position="179"/>
    </location>
</feature>
<feature type="compositionally biased region" description="Low complexity" evidence="7">
    <location>
        <begin position="302"/>
        <end position="313"/>
    </location>
</feature>
<dbReference type="EMBL" id="NAJO01000073">
    <property type="protein sequence ID" value="OQN96062.1"/>
    <property type="molecule type" value="Genomic_DNA"/>
</dbReference>
<evidence type="ECO:0000256" key="6">
    <source>
        <dbReference type="ARBA" id="ARBA00041184"/>
    </source>
</evidence>
<evidence type="ECO:0000256" key="5">
    <source>
        <dbReference type="ARBA" id="ARBA00022691"/>
    </source>
</evidence>
<evidence type="ECO:0000256" key="1">
    <source>
        <dbReference type="ARBA" id="ARBA00009258"/>
    </source>
</evidence>
<organism evidence="9 10">
    <name type="scientific">Cryoendolithus antarcticus</name>
    <dbReference type="NCBI Taxonomy" id="1507870"/>
    <lineage>
        <taxon>Eukaryota</taxon>
        <taxon>Fungi</taxon>
        <taxon>Dikarya</taxon>
        <taxon>Ascomycota</taxon>
        <taxon>Pezizomycotina</taxon>
        <taxon>Dothideomycetes</taxon>
        <taxon>Dothideomycetidae</taxon>
        <taxon>Cladosporiales</taxon>
        <taxon>Cladosporiaceae</taxon>
        <taxon>Cryoendolithus</taxon>
    </lineage>
</organism>
<dbReference type="GO" id="GO:0008650">
    <property type="term" value="F:rRNA (uridine-2'-O-)-methyltransferase activity"/>
    <property type="evidence" value="ECO:0007669"/>
    <property type="project" value="TreeGrafter"/>
</dbReference>
<dbReference type="OrthoDB" id="20105at2759"/>
<feature type="region of interest" description="Disordered" evidence="7">
    <location>
        <begin position="1"/>
        <end position="78"/>
    </location>
</feature>
<feature type="compositionally biased region" description="Basic and acidic residues" evidence="7">
    <location>
        <begin position="356"/>
        <end position="382"/>
    </location>
</feature>
<dbReference type="HAMAP" id="MF_01547">
    <property type="entry name" value="RNA_methyltr_E"/>
    <property type="match status" value="1"/>
</dbReference>
<accession>A0A1V8SAA5</accession>
<dbReference type="PANTHER" id="PTHR10920">
    <property type="entry name" value="RIBOSOMAL RNA METHYLTRANSFERASE"/>
    <property type="match status" value="1"/>
</dbReference>
<dbReference type="InterPro" id="IPR015507">
    <property type="entry name" value="rRNA-MeTfrase_E"/>
</dbReference>
<dbReference type="SUPFAM" id="SSF53335">
    <property type="entry name" value="S-adenosyl-L-methionine-dependent methyltransferases"/>
    <property type="match status" value="1"/>
</dbReference>
<proteinExistence type="inferred from homology"/>
<dbReference type="STRING" id="1507870.A0A1V8SAA5"/>
<dbReference type="InterPro" id="IPR050082">
    <property type="entry name" value="RNA_methyltr_RlmE"/>
</dbReference>
<dbReference type="PANTHER" id="PTHR10920:SF18">
    <property type="entry name" value="RRNA METHYLTRANSFERASE 2, MITOCHONDRIAL"/>
    <property type="match status" value="1"/>
</dbReference>
<evidence type="ECO:0000256" key="7">
    <source>
        <dbReference type="SAM" id="MobiDB-lite"/>
    </source>
</evidence>